<gene>
    <name evidence="2" type="ORF">ACFFLM_14080</name>
</gene>
<name>A0ABV6B023_9DEIO</name>
<keyword evidence="1" id="KW-0472">Membrane</keyword>
<organism evidence="2 3">
    <name type="scientific">Deinococcus oregonensis</name>
    <dbReference type="NCBI Taxonomy" id="1805970"/>
    <lineage>
        <taxon>Bacteria</taxon>
        <taxon>Thermotogati</taxon>
        <taxon>Deinococcota</taxon>
        <taxon>Deinococci</taxon>
        <taxon>Deinococcales</taxon>
        <taxon>Deinococcaceae</taxon>
        <taxon>Deinococcus</taxon>
    </lineage>
</organism>
<feature type="transmembrane region" description="Helical" evidence="1">
    <location>
        <begin position="6"/>
        <end position="27"/>
    </location>
</feature>
<feature type="transmembrane region" description="Helical" evidence="1">
    <location>
        <begin position="88"/>
        <end position="109"/>
    </location>
</feature>
<evidence type="ECO:0000313" key="2">
    <source>
        <dbReference type="EMBL" id="MFB9993099.1"/>
    </source>
</evidence>
<dbReference type="Proteomes" id="UP001589733">
    <property type="component" value="Unassembled WGS sequence"/>
</dbReference>
<keyword evidence="3" id="KW-1185">Reference proteome</keyword>
<reference evidence="2 3" key="1">
    <citation type="submission" date="2024-09" db="EMBL/GenBank/DDBJ databases">
        <authorList>
            <person name="Sun Q."/>
            <person name="Mori K."/>
        </authorList>
    </citation>
    <scope>NUCLEOTIDE SEQUENCE [LARGE SCALE GENOMIC DNA]</scope>
    <source>
        <strain evidence="2 3">JCM 13503</strain>
    </source>
</reference>
<feature type="transmembrane region" description="Helical" evidence="1">
    <location>
        <begin position="115"/>
        <end position="137"/>
    </location>
</feature>
<sequence length="178" mass="19484">MADPSLAVLTAMITPAVLISGAGTLLMSTSTRLGRSTDRVRVLTSRFKFLVSEEGQREPLARDEKRMIIEQLPRLTRRTRYIQRAMQAFYLAVTLLVCTSILIGAGNLGSFDTGFAPILLAILGAGGLAYGALLLSYEATLSAITTREEMRFLEKLGAHYAGLYDERAEALRVEGQRV</sequence>
<accession>A0ABV6B023</accession>
<keyword evidence="1" id="KW-1133">Transmembrane helix</keyword>
<proteinExistence type="predicted"/>
<keyword evidence="1" id="KW-0812">Transmembrane</keyword>
<dbReference type="InterPro" id="IPR021279">
    <property type="entry name" value="DUF2721"/>
</dbReference>
<comment type="caution">
    <text evidence="2">The sequence shown here is derived from an EMBL/GenBank/DDBJ whole genome shotgun (WGS) entry which is preliminary data.</text>
</comment>
<dbReference type="Pfam" id="PF11026">
    <property type="entry name" value="DUF2721"/>
    <property type="match status" value="1"/>
</dbReference>
<evidence type="ECO:0000313" key="3">
    <source>
        <dbReference type="Proteomes" id="UP001589733"/>
    </source>
</evidence>
<protein>
    <submittedName>
        <fullName evidence="2">DUF2721 domain-containing protein</fullName>
    </submittedName>
</protein>
<evidence type="ECO:0000256" key="1">
    <source>
        <dbReference type="SAM" id="Phobius"/>
    </source>
</evidence>
<dbReference type="RefSeq" id="WP_380011229.1">
    <property type="nucleotide sequence ID" value="NZ_JBHLYR010000044.1"/>
</dbReference>
<dbReference type="EMBL" id="JBHLYR010000044">
    <property type="protein sequence ID" value="MFB9993099.1"/>
    <property type="molecule type" value="Genomic_DNA"/>
</dbReference>